<evidence type="ECO:0000313" key="1">
    <source>
        <dbReference type="EMBL" id="MTD10592.1"/>
    </source>
</evidence>
<accession>A0A6L6GD43</accession>
<dbReference type="PANTHER" id="PTHR32385:SF15">
    <property type="entry name" value="INOSITOL PHOSPHOCERAMIDE MANNOSYLTRANSFERASE 1"/>
    <property type="match status" value="1"/>
</dbReference>
<evidence type="ECO:0008006" key="3">
    <source>
        <dbReference type="Google" id="ProtNLM"/>
    </source>
</evidence>
<proteinExistence type="predicted"/>
<name>A0A6L6GD43_9GAMM</name>
<dbReference type="GO" id="GO:0051999">
    <property type="term" value="P:mannosyl-inositol phosphorylceramide biosynthetic process"/>
    <property type="evidence" value="ECO:0007669"/>
    <property type="project" value="TreeGrafter"/>
</dbReference>
<dbReference type="Pfam" id="PF05704">
    <property type="entry name" value="Caps_synth"/>
    <property type="match status" value="1"/>
</dbReference>
<gene>
    <name evidence="1" type="ORF">GIX10_03875</name>
</gene>
<dbReference type="InterPro" id="IPR051706">
    <property type="entry name" value="Glycosyltransferase_domain"/>
</dbReference>
<dbReference type="InterPro" id="IPR029044">
    <property type="entry name" value="Nucleotide-diphossugar_trans"/>
</dbReference>
<dbReference type="SUPFAM" id="SSF53448">
    <property type="entry name" value="Nucleotide-diphospho-sugar transferases"/>
    <property type="match status" value="1"/>
</dbReference>
<dbReference type="EMBL" id="WLYL01000008">
    <property type="protein sequence ID" value="MTD10592.1"/>
    <property type="molecule type" value="Genomic_DNA"/>
</dbReference>
<dbReference type="InterPro" id="IPR008441">
    <property type="entry name" value="AfumC-like_glycosyl_Trfase"/>
</dbReference>
<dbReference type="Proteomes" id="UP000473854">
    <property type="component" value="Unassembled WGS sequence"/>
</dbReference>
<protein>
    <recommendedName>
        <fullName evidence="3">Capsular biosynthesis protein</fullName>
    </recommendedName>
</protein>
<organism evidence="1 2">
    <name type="scientific">Acinetobacter faecalis</name>
    <dbReference type="NCBI Taxonomy" id="2665161"/>
    <lineage>
        <taxon>Bacteria</taxon>
        <taxon>Pseudomonadati</taxon>
        <taxon>Pseudomonadota</taxon>
        <taxon>Gammaproteobacteria</taxon>
        <taxon>Moraxellales</taxon>
        <taxon>Moraxellaceae</taxon>
        <taxon>Acinetobacter</taxon>
    </lineage>
</organism>
<evidence type="ECO:0000313" key="2">
    <source>
        <dbReference type="Proteomes" id="UP000473854"/>
    </source>
</evidence>
<dbReference type="GO" id="GO:0000030">
    <property type="term" value="F:mannosyltransferase activity"/>
    <property type="evidence" value="ECO:0007669"/>
    <property type="project" value="TreeGrafter"/>
</dbReference>
<reference evidence="1 2" key="1">
    <citation type="submission" date="2019-11" db="EMBL/GenBank/DDBJ databases">
        <authorList>
            <person name="An D."/>
        </authorList>
    </citation>
    <scope>NUCLEOTIDE SEQUENCE [LARGE SCALE GENOMIC DNA]</scope>
    <source>
        <strain evidence="1 2">YIM 103518</strain>
    </source>
</reference>
<dbReference type="RefSeq" id="WP_154772223.1">
    <property type="nucleotide sequence ID" value="NZ_WLYL01000008.1"/>
</dbReference>
<sequence length="325" mass="39193">MKFNFKKLNNVYSVLNKFRIILLYIFIFLKLEIKCLEPKRSPRKIIKKGFNKVEIPKIVWMYWHEKEMPKLILMCVNRIREINPNYTVILLNDENIENFVDGLNDFVFPEIQHKSDYIRLYLLKKYGGVWMDASILNFSSIDVFIKELEDNYAGFFLFFNEKRTVDSAYPIVENWFIASEKNNTFVCSWFDEFKFALNIKPNNYIKKISNERVFHNIDVDERLYLFSYLCAQVALRKYDGSYVLWSCDDTAFYYHLTGSFRYLLYKKETFHYTNIIKTLALYKRPNRLPVLIKLVSGDYKHLEKVIEKKYYRKNSMLGICIRDQK</sequence>
<dbReference type="AlphaFoldDB" id="A0A6L6GD43"/>
<dbReference type="PANTHER" id="PTHR32385">
    <property type="entry name" value="MANNOSYL PHOSPHORYLINOSITOL CERAMIDE SYNTHASE"/>
    <property type="match status" value="1"/>
</dbReference>
<dbReference type="Gene3D" id="3.90.550.20">
    <property type="match status" value="1"/>
</dbReference>
<comment type="caution">
    <text evidence="1">The sequence shown here is derived from an EMBL/GenBank/DDBJ whole genome shotgun (WGS) entry which is preliminary data.</text>
</comment>
<dbReference type="GO" id="GO:0016020">
    <property type="term" value="C:membrane"/>
    <property type="evidence" value="ECO:0007669"/>
    <property type="project" value="GOC"/>
</dbReference>